<gene>
    <name evidence="1" type="ORF">CITCOLO1_LOCUS14477</name>
</gene>
<dbReference type="EMBL" id="OZ021739">
    <property type="protein sequence ID" value="CAK9322332.1"/>
    <property type="molecule type" value="Genomic_DNA"/>
</dbReference>
<evidence type="ECO:0000313" key="1">
    <source>
        <dbReference type="EMBL" id="CAK9322332.1"/>
    </source>
</evidence>
<reference evidence="1 2" key="1">
    <citation type="submission" date="2024-03" db="EMBL/GenBank/DDBJ databases">
        <authorList>
            <person name="Gkanogiannis A."/>
            <person name="Becerra Lopez-Lavalle L."/>
        </authorList>
    </citation>
    <scope>NUCLEOTIDE SEQUENCE [LARGE SCALE GENOMIC DNA]</scope>
</reference>
<sequence length="116" mass="13221">MGVVVPLLQLPNLYHHYSHSQHPIRIEAHTLLHSFISSSSSPLFIFLTFPISPTNYRPLISVDSTRYPSISFLLSEFPLNYAFFLISCFLGVQSSVFSSWVPMFWALQALELLGFL</sequence>
<evidence type="ECO:0000313" key="2">
    <source>
        <dbReference type="Proteomes" id="UP001642487"/>
    </source>
</evidence>
<organism evidence="1 2">
    <name type="scientific">Citrullus colocynthis</name>
    <name type="common">colocynth</name>
    <dbReference type="NCBI Taxonomy" id="252529"/>
    <lineage>
        <taxon>Eukaryota</taxon>
        <taxon>Viridiplantae</taxon>
        <taxon>Streptophyta</taxon>
        <taxon>Embryophyta</taxon>
        <taxon>Tracheophyta</taxon>
        <taxon>Spermatophyta</taxon>
        <taxon>Magnoliopsida</taxon>
        <taxon>eudicotyledons</taxon>
        <taxon>Gunneridae</taxon>
        <taxon>Pentapetalae</taxon>
        <taxon>rosids</taxon>
        <taxon>fabids</taxon>
        <taxon>Cucurbitales</taxon>
        <taxon>Cucurbitaceae</taxon>
        <taxon>Benincaseae</taxon>
        <taxon>Citrullus</taxon>
    </lineage>
</organism>
<proteinExistence type="predicted"/>
<protein>
    <submittedName>
        <fullName evidence="1">Uncharacterized protein</fullName>
    </submittedName>
</protein>
<keyword evidence="2" id="KW-1185">Reference proteome</keyword>
<name>A0ABP0YQX0_9ROSI</name>
<accession>A0ABP0YQX0</accession>
<dbReference type="Proteomes" id="UP001642487">
    <property type="component" value="Chromosome 5"/>
</dbReference>